<evidence type="ECO:0000313" key="3">
    <source>
        <dbReference type="EMBL" id="KAA0979828.1"/>
    </source>
</evidence>
<protein>
    <submittedName>
        <fullName evidence="3">Uncharacterized protein</fullName>
    </submittedName>
</protein>
<dbReference type="OrthoDB" id="4909494at2"/>
<accession>A0A5B0EMF5</accession>
<dbReference type="EMBL" id="VOBL01000001">
    <property type="protein sequence ID" value="KAA0979828.1"/>
    <property type="molecule type" value="Genomic_DNA"/>
</dbReference>
<evidence type="ECO:0000256" key="2">
    <source>
        <dbReference type="SAM" id="Phobius"/>
    </source>
</evidence>
<sequence length="442" mass="47951">MGAKALEAEAITLPRRTVSAEDWAAVARTVPDRLLRWGSILPYYVLLAVWIIIDSPPALIVVLIFWGFFTVFSARLTPWLAATGTLALLVVADPEGWFLAVLWLGAAWFLGLGLVAGASGIRLALAVRRWRLHPDGPREVRRVMLKNTGALGKAGGRVRAFAVAALVFAVLQMAVVLVREPATELRELPAAITPGDSSVMVPVLGLSFWLMSFLAAWIVERVAGDVVLEVPVPPAAGPLRLARVANAVPRAEALRAGCTCGAKDRATNGELPQVLELDDECPLHGIEAVNALEPGQFLRVAREPWVWGANAALLPVAEHERMVIIGLHGWGSRPLVAEAPLPGKNPAAPTHTGYRPWRTAEVFNRSKRTIRWRDTNDAEVIPSDPLSGVEGVRDSIQLDAAGIRGFAVRRNGVRPRFETQPAPLMPRHLPRPEPRTSSTPSR</sequence>
<evidence type="ECO:0000256" key="1">
    <source>
        <dbReference type="SAM" id="MobiDB-lite"/>
    </source>
</evidence>
<feature type="transmembrane region" description="Helical" evidence="2">
    <location>
        <begin position="160"/>
        <end position="179"/>
    </location>
</feature>
<gene>
    <name evidence="3" type="ORF">FQ154_01310</name>
</gene>
<evidence type="ECO:0000313" key="4">
    <source>
        <dbReference type="Proteomes" id="UP000323856"/>
    </source>
</evidence>
<keyword evidence="2" id="KW-1133">Transmembrane helix</keyword>
<feature type="transmembrane region" description="Helical" evidence="2">
    <location>
        <begin position="199"/>
        <end position="219"/>
    </location>
</feature>
<organism evidence="3 4">
    <name type="scientific">Paeniglutamicibacter gangotriensis</name>
    <dbReference type="NCBI Taxonomy" id="254787"/>
    <lineage>
        <taxon>Bacteria</taxon>
        <taxon>Bacillati</taxon>
        <taxon>Actinomycetota</taxon>
        <taxon>Actinomycetes</taxon>
        <taxon>Micrococcales</taxon>
        <taxon>Micrococcaceae</taxon>
        <taxon>Paeniglutamicibacter</taxon>
    </lineage>
</organism>
<keyword evidence="2" id="KW-0472">Membrane</keyword>
<proteinExistence type="predicted"/>
<keyword evidence="2" id="KW-0812">Transmembrane</keyword>
<name>A0A5B0EMF5_9MICC</name>
<feature type="region of interest" description="Disordered" evidence="1">
    <location>
        <begin position="414"/>
        <end position="442"/>
    </location>
</feature>
<feature type="transmembrane region" description="Helical" evidence="2">
    <location>
        <begin position="98"/>
        <end position="125"/>
    </location>
</feature>
<dbReference type="AlphaFoldDB" id="A0A5B0EMF5"/>
<comment type="caution">
    <text evidence="3">The sequence shown here is derived from an EMBL/GenBank/DDBJ whole genome shotgun (WGS) entry which is preliminary data.</text>
</comment>
<dbReference type="RefSeq" id="WP_149618391.1">
    <property type="nucleotide sequence ID" value="NZ_JBITUG010000002.1"/>
</dbReference>
<reference evidence="3 4" key="1">
    <citation type="submission" date="2019-07" db="EMBL/GenBank/DDBJ databases">
        <title>Analysis of the biochemical properties, biological activity and biotechnological potential of siderophores and biosurfactants produced by Antarctic psychrotolerant bacteria.</title>
        <authorList>
            <person name="Styczynski M."/>
            <person name="Krucon T."/>
            <person name="Decewicz P."/>
            <person name="Dziewit L."/>
        </authorList>
    </citation>
    <scope>NUCLEOTIDE SEQUENCE [LARGE SCALE GENOMIC DNA]</scope>
    <source>
        <strain evidence="3 4">ANT_H27</strain>
    </source>
</reference>
<dbReference type="Proteomes" id="UP000323856">
    <property type="component" value="Unassembled WGS sequence"/>
</dbReference>